<protein>
    <submittedName>
        <fullName evidence="5">Type 11 methyltransferase</fullName>
    </submittedName>
</protein>
<evidence type="ECO:0000313" key="5">
    <source>
        <dbReference type="EMBL" id="AMK59059.1"/>
    </source>
</evidence>
<evidence type="ECO:0000256" key="3">
    <source>
        <dbReference type="ARBA" id="ARBA00022691"/>
    </source>
</evidence>
<dbReference type="Gene3D" id="3.40.50.150">
    <property type="entry name" value="Vaccinia Virus protein VP39"/>
    <property type="match status" value="1"/>
</dbReference>
<dbReference type="GO" id="GO:0032259">
    <property type="term" value="P:methylation"/>
    <property type="evidence" value="ECO:0007669"/>
    <property type="project" value="UniProtKB-KW"/>
</dbReference>
<accession>A0A126SXM9</accession>
<organism evidence="5">
    <name type="scientific">uncultured bacterium UPO36</name>
    <dbReference type="NCBI Taxonomy" id="1776963"/>
    <lineage>
        <taxon>Bacteria</taxon>
        <taxon>environmental samples</taxon>
    </lineage>
</organism>
<proteinExistence type="predicted"/>
<dbReference type="InterPro" id="IPR013216">
    <property type="entry name" value="Methyltransf_11"/>
</dbReference>
<dbReference type="PANTHER" id="PTHR43464">
    <property type="entry name" value="METHYLTRANSFERASE"/>
    <property type="match status" value="1"/>
</dbReference>
<evidence type="ECO:0000259" key="4">
    <source>
        <dbReference type="Pfam" id="PF08241"/>
    </source>
</evidence>
<keyword evidence="2 5" id="KW-0808">Transferase</keyword>
<dbReference type="Pfam" id="PF08241">
    <property type="entry name" value="Methyltransf_11"/>
    <property type="match status" value="1"/>
</dbReference>
<feature type="domain" description="Methyltransferase type 11" evidence="4">
    <location>
        <begin position="39"/>
        <end position="125"/>
    </location>
</feature>
<dbReference type="InterPro" id="IPR029063">
    <property type="entry name" value="SAM-dependent_MTases_sf"/>
</dbReference>
<name>A0A126SXM9_9BACT</name>
<reference evidence="5" key="1">
    <citation type="journal article" date="2016" name="Appl. Environ. Microbiol.">
        <title>Functional Metagenomics of a Biostimulated Petroleum-Contaminated Soil Reveals an Extraordinary Diversity of Extradiol Dioxygenases.</title>
        <authorList>
            <person name="Terron-Gonzalez L."/>
            <person name="Martin-Cabello G."/>
            <person name="Ferrer M."/>
            <person name="Santero E."/>
        </authorList>
    </citation>
    <scope>NUCLEOTIDE SEQUENCE</scope>
</reference>
<sequence>MNAADYDAWYDTPRGCWIGEAEYNLLLHRLDPRPGERVLDVGCGTGWFTRRLAGRPGLDVTGIDIDTAALAFARSRDRHATYLHADALRLPFADGSFERVISVTALCFIADWPRALGEIVRVCRRRFAIGLLNRHSLLWRQKGRDGGVGAYRGAHWHTAPEVRHVLDTLPVNRVSTHSAVFLPSASGAARLVERCLPAASPFGSFLLFTGDKGP</sequence>
<dbReference type="PANTHER" id="PTHR43464:SF19">
    <property type="entry name" value="UBIQUINONE BIOSYNTHESIS O-METHYLTRANSFERASE, MITOCHONDRIAL"/>
    <property type="match status" value="1"/>
</dbReference>
<evidence type="ECO:0000256" key="1">
    <source>
        <dbReference type="ARBA" id="ARBA00022603"/>
    </source>
</evidence>
<evidence type="ECO:0000256" key="2">
    <source>
        <dbReference type="ARBA" id="ARBA00022679"/>
    </source>
</evidence>
<dbReference type="SUPFAM" id="SSF53335">
    <property type="entry name" value="S-adenosyl-L-methionine-dependent methyltransferases"/>
    <property type="match status" value="1"/>
</dbReference>
<dbReference type="EMBL" id="KU144966">
    <property type="protein sequence ID" value="AMK59059.1"/>
    <property type="molecule type" value="Genomic_DNA"/>
</dbReference>
<keyword evidence="1 5" id="KW-0489">Methyltransferase</keyword>
<dbReference type="CDD" id="cd02440">
    <property type="entry name" value="AdoMet_MTases"/>
    <property type="match status" value="1"/>
</dbReference>
<dbReference type="AlphaFoldDB" id="A0A126SXM9"/>
<dbReference type="GO" id="GO:0008757">
    <property type="term" value="F:S-adenosylmethionine-dependent methyltransferase activity"/>
    <property type="evidence" value="ECO:0007669"/>
    <property type="project" value="InterPro"/>
</dbReference>
<keyword evidence="3" id="KW-0949">S-adenosyl-L-methionine</keyword>